<comment type="caution">
    <text evidence="5">The sequence shown here is derived from an EMBL/GenBank/DDBJ whole genome shotgun (WGS) entry which is preliminary data.</text>
</comment>
<dbReference type="PANTHER" id="PTHR11559">
    <property type="entry name" value="CARBOXYLESTERASE"/>
    <property type="match status" value="1"/>
</dbReference>
<dbReference type="SUPFAM" id="SSF53474">
    <property type="entry name" value="alpha/beta-Hydrolases"/>
    <property type="match status" value="1"/>
</dbReference>
<feature type="signal peptide" evidence="3">
    <location>
        <begin position="1"/>
        <end position="21"/>
    </location>
</feature>
<evidence type="ECO:0000256" key="2">
    <source>
        <dbReference type="ARBA" id="ARBA00022801"/>
    </source>
</evidence>
<dbReference type="InterPro" id="IPR019819">
    <property type="entry name" value="Carboxylesterase_B_CS"/>
</dbReference>
<dbReference type="InterPro" id="IPR000997">
    <property type="entry name" value="Cholinesterase"/>
</dbReference>
<dbReference type="ESTHER" id="didra-a0a163a9b7">
    <property type="family name" value="Fungal_carboxylesterase_lipase"/>
</dbReference>
<accession>A0A163A9B7</accession>
<dbReference type="STRING" id="5454.A0A163A9B7"/>
<evidence type="ECO:0000313" key="6">
    <source>
        <dbReference type="Proteomes" id="UP000076837"/>
    </source>
</evidence>
<dbReference type="InterPro" id="IPR050309">
    <property type="entry name" value="Type-B_Carboxylest/Lipase"/>
</dbReference>
<dbReference type="EMBL" id="JYNV01000258">
    <property type="protein sequence ID" value="KZM21058.1"/>
    <property type="molecule type" value="Genomic_DNA"/>
</dbReference>
<dbReference type="AlphaFoldDB" id="A0A163A9B7"/>
<proteinExistence type="inferred from homology"/>
<reference evidence="5 6" key="1">
    <citation type="journal article" date="2016" name="Sci. Rep.">
        <title>Draft genome sequencing and secretome analysis of fungal phytopathogen Ascochyta rabiei provides insight into the necrotrophic effector repertoire.</title>
        <authorList>
            <person name="Verma S."/>
            <person name="Gazara R.K."/>
            <person name="Nizam S."/>
            <person name="Parween S."/>
            <person name="Chattopadhyay D."/>
            <person name="Verma P.K."/>
        </authorList>
    </citation>
    <scope>NUCLEOTIDE SEQUENCE [LARGE SCALE GENOMIC DNA]</scope>
    <source>
        <strain evidence="5 6">ArDII</strain>
    </source>
</reference>
<dbReference type="Proteomes" id="UP000076837">
    <property type="component" value="Unassembled WGS sequence"/>
</dbReference>
<sequence>MAARMPPLLASSLCLASLVACVPNPRTLDSDLTILTHNDLYGNSSHRQASTIVISKRQSYSASASTCAALGETLWSIERVPQELALLQYLGHGSKTQSQTLYWVAGAADAKCTAVTGKGRTQRLPCNTLLPALCYNSAALSSPDSTDTRTKWQTAVTTGNATILGYRDKHSFRFQGIKYATIPNRFSDSVYLPPAGSNISALSYGPQCIQGSCSSGSASCSEDCLYLNIWSPSLPSQKNSKIKKKAVMVWVHGGGFVSGSGSDTTFDGGAIASRGDVVLVTINYRLGNLGFLALHGTSLTGNYGLKDQSTALDWLHAHIDAFAGDKDRITVFGQSAGAASVRALLASPEARHKFAGAITQSTPQGLNYASTFAKYLTITEATNQTKSLLNETGCASTNSDTILSCLQAVSPLALTTGTVASYPVVDNTFLTASTPPLGSAASKLNVTLLSGIMHDDGSPFAAYPSSANLTAALLEQDLPVSTVLDANLFPLPTAPNSTLAIFNVTSRVATDAMFRCLAQSTASIGSKNSVFKKVYAYEFDRAFQLLSYSPNPPACEAPRDAAHPFGNPGKPYYKCHSGELYYVFGTLVREGGHLRDDNDMKFSQFVLDSWTSFARTGDPTPDQGFLETRRFTNTTDLVLASRRWRPVGDGGTDATLRVLDVRPRDQGWREIEQCEALGFGLGYYDE</sequence>
<evidence type="ECO:0000259" key="4">
    <source>
        <dbReference type="Pfam" id="PF00135"/>
    </source>
</evidence>
<evidence type="ECO:0000256" key="3">
    <source>
        <dbReference type="SAM" id="SignalP"/>
    </source>
</evidence>
<dbReference type="InterPro" id="IPR002018">
    <property type="entry name" value="CarbesteraseB"/>
</dbReference>
<evidence type="ECO:0000313" key="5">
    <source>
        <dbReference type="EMBL" id="KZM21058.1"/>
    </source>
</evidence>
<dbReference type="PROSITE" id="PS00941">
    <property type="entry name" value="CARBOXYLESTERASE_B_2"/>
    <property type="match status" value="1"/>
</dbReference>
<name>A0A163A9B7_DIDRA</name>
<evidence type="ECO:0000256" key="1">
    <source>
        <dbReference type="ARBA" id="ARBA00005964"/>
    </source>
</evidence>
<dbReference type="InterPro" id="IPR029058">
    <property type="entry name" value="AB_hydrolase_fold"/>
</dbReference>
<organism evidence="5 6">
    <name type="scientific">Didymella rabiei</name>
    <name type="common">Chickpea ascochyta blight fungus</name>
    <name type="synonym">Mycosphaerella rabiei</name>
    <dbReference type="NCBI Taxonomy" id="5454"/>
    <lineage>
        <taxon>Eukaryota</taxon>
        <taxon>Fungi</taxon>
        <taxon>Dikarya</taxon>
        <taxon>Ascomycota</taxon>
        <taxon>Pezizomycotina</taxon>
        <taxon>Dothideomycetes</taxon>
        <taxon>Pleosporomycetidae</taxon>
        <taxon>Pleosporales</taxon>
        <taxon>Pleosporineae</taxon>
        <taxon>Didymellaceae</taxon>
        <taxon>Ascochyta</taxon>
    </lineage>
</organism>
<comment type="similarity">
    <text evidence="1">Belongs to the type-B carboxylesterase/lipase family.</text>
</comment>
<gene>
    <name evidence="5" type="ORF">ST47_g7803</name>
</gene>
<dbReference type="GO" id="GO:0004104">
    <property type="term" value="F:cholinesterase activity"/>
    <property type="evidence" value="ECO:0007669"/>
    <property type="project" value="InterPro"/>
</dbReference>
<keyword evidence="6" id="KW-1185">Reference proteome</keyword>
<feature type="chain" id="PRO_5007841615" evidence="3">
    <location>
        <begin position="22"/>
        <end position="686"/>
    </location>
</feature>
<keyword evidence="2" id="KW-0378">Hydrolase</keyword>
<dbReference type="Gene3D" id="3.40.50.1820">
    <property type="entry name" value="alpha/beta hydrolase"/>
    <property type="match status" value="1"/>
</dbReference>
<protein>
    <submittedName>
        <fullName evidence="5">Cholinesterase</fullName>
    </submittedName>
</protein>
<keyword evidence="3" id="KW-0732">Signal</keyword>
<feature type="domain" description="Carboxylesterase type B" evidence="4">
    <location>
        <begin position="154"/>
        <end position="630"/>
    </location>
</feature>
<dbReference type="PROSITE" id="PS51257">
    <property type="entry name" value="PROKAR_LIPOPROTEIN"/>
    <property type="match status" value="1"/>
</dbReference>
<dbReference type="Pfam" id="PF00135">
    <property type="entry name" value="COesterase"/>
    <property type="match status" value="1"/>
</dbReference>
<dbReference type="PRINTS" id="PR00878">
    <property type="entry name" value="CHOLNESTRASE"/>
</dbReference>